<dbReference type="Gene3D" id="2.60.120.480">
    <property type="entry name" value="Ureidoglycolate hydrolase"/>
    <property type="match status" value="1"/>
</dbReference>
<keyword evidence="2" id="KW-0659">Purine metabolism</keyword>
<dbReference type="InterPro" id="IPR011051">
    <property type="entry name" value="RmlC_Cupin_sf"/>
</dbReference>
<dbReference type="CDD" id="cd20298">
    <property type="entry name" value="cupin_UAH"/>
    <property type="match status" value="1"/>
</dbReference>
<dbReference type="GO" id="GO:0004848">
    <property type="term" value="F:ureidoglycolate hydrolase activity"/>
    <property type="evidence" value="ECO:0007669"/>
    <property type="project" value="InterPro"/>
</dbReference>
<evidence type="ECO:0000256" key="3">
    <source>
        <dbReference type="ARBA" id="ARBA00023239"/>
    </source>
</evidence>
<dbReference type="EMBL" id="FNAT01000006">
    <property type="protein sequence ID" value="SDE98977.1"/>
    <property type="molecule type" value="Genomic_DNA"/>
</dbReference>
<name>A0A1G7HEQ7_9RHOB</name>
<comment type="catalytic activity">
    <reaction evidence="4">
        <text>(S)-ureidoglycolate = urea + glyoxylate</text>
        <dbReference type="Rhea" id="RHEA:11304"/>
        <dbReference type="ChEBI" id="CHEBI:16199"/>
        <dbReference type="ChEBI" id="CHEBI:36655"/>
        <dbReference type="ChEBI" id="CHEBI:57296"/>
        <dbReference type="EC" id="4.3.2.3"/>
    </reaction>
</comment>
<dbReference type="PANTHER" id="PTHR21221:SF1">
    <property type="entry name" value="UREIDOGLYCOLATE LYASE"/>
    <property type="match status" value="1"/>
</dbReference>
<gene>
    <name evidence="5" type="ORF">SAMN04488567_3125</name>
</gene>
<dbReference type="SUPFAM" id="SSF51182">
    <property type="entry name" value="RmlC-like cupins"/>
    <property type="match status" value="1"/>
</dbReference>
<dbReference type="InterPro" id="IPR024060">
    <property type="entry name" value="Ureidoglycolate_lyase_dom_sf"/>
</dbReference>
<dbReference type="Pfam" id="PF04115">
    <property type="entry name" value="Ureidogly_lyase"/>
    <property type="match status" value="1"/>
</dbReference>
<evidence type="ECO:0000313" key="5">
    <source>
        <dbReference type="EMBL" id="SDE98977.1"/>
    </source>
</evidence>
<dbReference type="AlphaFoldDB" id="A0A1G7HEQ7"/>
<evidence type="ECO:0000256" key="4">
    <source>
        <dbReference type="ARBA" id="ARBA00047684"/>
    </source>
</evidence>
<evidence type="ECO:0000313" key="6">
    <source>
        <dbReference type="Proteomes" id="UP000198922"/>
    </source>
</evidence>
<dbReference type="GO" id="GO:0050385">
    <property type="term" value="F:ureidoglycolate lyase activity"/>
    <property type="evidence" value="ECO:0007669"/>
    <property type="project" value="UniProtKB-EC"/>
</dbReference>
<dbReference type="GO" id="GO:0000256">
    <property type="term" value="P:allantoin catabolic process"/>
    <property type="evidence" value="ECO:0007669"/>
    <property type="project" value="InterPro"/>
</dbReference>
<dbReference type="STRING" id="521013.SAMN04488567_3125"/>
<evidence type="ECO:0000256" key="2">
    <source>
        <dbReference type="ARBA" id="ARBA00022631"/>
    </source>
</evidence>
<dbReference type="InterPro" id="IPR007247">
    <property type="entry name" value="Ureidogly_lyase"/>
</dbReference>
<keyword evidence="6" id="KW-1185">Reference proteome</keyword>
<sequence>MTGRLLRIEPPDDAAFAPFGEFVAPPAPGQRRAFYSAHFDPIPSQAAPVLHVNRVAPSELPLTCDTVERHPRAAQCFLPLDVARYVIMVMPTDAEGGPSRDGARAFLVPGDRGVVFRPMVWHMGATVLDREASFAVLMWRGGPQPDDQFRTIPPIIMTG</sequence>
<organism evidence="5 6">
    <name type="scientific">Limimaricola pyoseonensis</name>
    <dbReference type="NCBI Taxonomy" id="521013"/>
    <lineage>
        <taxon>Bacteria</taxon>
        <taxon>Pseudomonadati</taxon>
        <taxon>Pseudomonadota</taxon>
        <taxon>Alphaproteobacteria</taxon>
        <taxon>Rhodobacterales</taxon>
        <taxon>Paracoccaceae</taxon>
        <taxon>Limimaricola</taxon>
    </lineage>
</organism>
<proteinExistence type="predicted"/>
<dbReference type="PANTHER" id="PTHR21221">
    <property type="entry name" value="UREIDOGLYCOLATE HYDROLASE"/>
    <property type="match status" value="1"/>
</dbReference>
<dbReference type="InterPro" id="IPR047233">
    <property type="entry name" value="UAH_cupin"/>
</dbReference>
<dbReference type="RefSeq" id="WP_090113524.1">
    <property type="nucleotide sequence ID" value="NZ_FNAT01000006.1"/>
</dbReference>
<keyword evidence="3 5" id="KW-0456">Lyase</keyword>
<dbReference type="Proteomes" id="UP000198922">
    <property type="component" value="Unassembled WGS sequence"/>
</dbReference>
<reference evidence="6" key="1">
    <citation type="submission" date="2016-10" db="EMBL/GenBank/DDBJ databases">
        <authorList>
            <person name="Varghese N."/>
            <person name="Submissions S."/>
        </authorList>
    </citation>
    <scope>NUCLEOTIDE SEQUENCE [LARGE SCALE GENOMIC DNA]</scope>
    <source>
        <strain evidence="6">DSM 21424</strain>
    </source>
</reference>
<protein>
    <submittedName>
        <fullName evidence="5">Ureidoglycolate lyase</fullName>
    </submittedName>
</protein>
<dbReference type="GO" id="GO:0006144">
    <property type="term" value="P:purine nucleobase metabolic process"/>
    <property type="evidence" value="ECO:0007669"/>
    <property type="project" value="UniProtKB-KW"/>
</dbReference>
<evidence type="ECO:0000256" key="1">
    <source>
        <dbReference type="ARBA" id="ARBA00011738"/>
    </source>
</evidence>
<comment type="subunit">
    <text evidence="1">Homodimer.</text>
</comment>
<accession>A0A1G7HEQ7</accession>